<name>A0AAJ4RCT6_9BACT</name>
<dbReference type="PANTHER" id="PTHR31793:SF27">
    <property type="entry name" value="NOVEL THIOESTERASE SUPERFAMILY DOMAIN AND SAPOSIN A-TYPE DOMAIN CONTAINING PROTEIN (0610012H03RIK)"/>
    <property type="match status" value="1"/>
</dbReference>
<reference evidence="4" key="3">
    <citation type="submission" date="2019-06" db="EMBL/GenBank/DDBJ databases">
        <title>A comparative analysis of the Nautiliaceae.</title>
        <authorList>
            <person name="Grosche A."/>
            <person name="Smedile F."/>
            <person name="Vetriani C."/>
        </authorList>
    </citation>
    <scope>NUCLEOTIDE SEQUENCE</scope>
    <source>
        <strain evidence="4">TB6</strain>
    </source>
</reference>
<dbReference type="AlphaFoldDB" id="A0AAJ4RCT6"/>
<dbReference type="RefSeq" id="WP_123352293.1">
    <property type="nucleotide sequence ID" value="NZ_CP027432.2"/>
</dbReference>
<dbReference type="InterPro" id="IPR050563">
    <property type="entry name" value="4-hydroxybenzoyl-CoA_TE"/>
</dbReference>
<dbReference type="InterPro" id="IPR002864">
    <property type="entry name" value="Acyl-ACP_thioesterase_NHD"/>
</dbReference>
<gene>
    <name evidence="4" type="ORF">C6V80_02705</name>
    <name evidence="5" type="ORF">EDC58_0887</name>
</gene>
<dbReference type="Proteomes" id="UP000272781">
    <property type="component" value="Unassembled WGS sequence"/>
</dbReference>
<dbReference type="GO" id="GO:0047617">
    <property type="term" value="F:fatty acyl-CoA hydrolase activity"/>
    <property type="evidence" value="ECO:0007669"/>
    <property type="project" value="TreeGrafter"/>
</dbReference>
<dbReference type="EMBL" id="RJVK01000002">
    <property type="protein sequence ID" value="ROR39908.1"/>
    <property type="molecule type" value="Genomic_DNA"/>
</dbReference>
<proteinExistence type="inferred from homology"/>
<dbReference type="Gene3D" id="3.10.129.10">
    <property type="entry name" value="Hotdog Thioesterase"/>
    <property type="match status" value="1"/>
</dbReference>
<protein>
    <submittedName>
        <fullName evidence="5">Acyl-CoA thioester hydrolase</fullName>
    </submittedName>
    <submittedName>
        <fullName evidence="4">Acyl-CoA thioesterase</fullName>
    </submittedName>
</protein>
<evidence type="ECO:0000313" key="6">
    <source>
        <dbReference type="Proteomes" id="UP000272781"/>
    </source>
</evidence>
<evidence type="ECO:0000259" key="3">
    <source>
        <dbReference type="Pfam" id="PF01643"/>
    </source>
</evidence>
<evidence type="ECO:0000256" key="2">
    <source>
        <dbReference type="ARBA" id="ARBA00022801"/>
    </source>
</evidence>
<sequence length="134" mass="16122">MKPKIYEKKIVVSKEDIDFNGHVNNLKYLEWMINIAMEHSTYEGFGVEYYKTHGVSWVARKHCIEYKLPAFEGDELVLKTWIDEVKKLLVIRKYEIYKNDKLITHGFSEWVFVDFKTQRPKRIPEDIVKNFFVD</sequence>
<dbReference type="GO" id="GO:0006633">
    <property type="term" value="P:fatty acid biosynthetic process"/>
    <property type="evidence" value="ECO:0007669"/>
    <property type="project" value="InterPro"/>
</dbReference>
<keyword evidence="2 5" id="KW-0378">Hydrolase</keyword>
<accession>A0AAJ4RCT6</accession>
<evidence type="ECO:0000313" key="7">
    <source>
        <dbReference type="Proteomes" id="UP000298805"/>
    </source>
</evidence>
<dbReference type="InterPro" id="IPR029069">
    <property type="entry name" value="HotDog_dom_sf"/>
</dbReference>
<dbReference type="EMBL" id="CP027432">
    <property type="protein sequence ID" value="QCI27914.1"/>
    <property type="molecule type" value="Genomic_DNA"/>
</dbReference>
<dbReference type="PANTHER" id="PTHR31793">
    <property type="entry name" value="4-HYDROXYBENZOYL-COA THIOESTERASE FAMILY MEMBER"/>
    <property type="match status" value="1"/>
</dbReference>
<comment type="similarity">
    <text evidence="1">Belongs to the 4-hydroxybenzoyl-CoA thioesterase family.</text>
</comment>
<reference evidence="5 6" key="2">
    <citation type="submission" date="2018-11" db="EMBL/GenBank/DDBJ databases">
        <title>Genomic Encyclopedia of Type Strains, Phase IV (KMG-IV): sequencing the most valuable type-strain genomes for metagenomic binning, comparative biology and taxonomic classification.</title>
        <authorList>
            <person name="Goeker M."/>
        </authorList>
    </citation>
    <scope>NUCLEOTIDE SEQUENCE [LARGE SCALE GENOMIC DNA]</scope>
    <source>
        <strain evidence="5 6">DSM 27783</strain>
    </source>
</reference>
<dbReference type="Pfam" id="PF01643">
    <property type="entry name" value="Acyl-ACP_TE"/>
    <property type="match status" value="1"/>
</dbReference>
<dbReference type="Proteomes" id="UP000298805">
    <property type="component" value="Chromosome"/>
</dbReference>
<dbReference type="CDD" id="cd00586">
    <property type="entry name" value="4HBT"/>
    <property type="match status" value="1"/>
</dbReference>
<organism evidence="5 6">
    <name type="scientific">Caminibacter pacificus</name>
    <dbReference type="NCBI Taxonomy" id="1424653"/>
    <lineage>
        <taxon>Bacteria</taxon>
        <taxon>Pseudomonadati</taxon>
        <taxon>Campylobacterota</taxon>
        <taxon>Epsilonproteobacteria</taxon>
        <taxon>Nautiliales</taxon>
        <taxon>Nautiliaceae</taxon>
        <taxon>Caminibacter</taxon>
    </lineage>
</organism>
<evidence type="ECO:0000313" key="5">
    <source>
        <dbReference type="EMBL" id="ROR39908.1"/>
    </source>
</evidence>
<dbReference type="SUPFAM" id="SSF54637">
    <property type="entry name" value="Thioesterase/thiol ester dehydrase-isomerase"/>
    <property type="match status" value="1"/>
</dbReference>
<reference evidence="7" key="1">
    <citation type="submission" date="2018-03" db="EMBL/GenBank/DDBJ databases">
        <title>A comparative analysis of the Nautiliaceae.</title>
        <authorList>
            <person name="Grosche A."/>
            <person name="Smedile F."/>
            <person name="Vetriani C."/>
        </authorList>
    </citation>
    <scope>NUCLEOTIDE SEQUENCE [LARGE SCALE GENOMIC DNA]</scope>
    <source>
        <strain evidence="7">TB6</strain>
    </source>
</reference>
<keyword evidence="7" id="KW-1185">Reference proteome</keyword>
<evidence type="ECO:0000313" key="4">
    <source>
        <dbReference type="EMBL" id="QCI27914.1"/>
    </source>
</evidence>
<evidence type="ECO:0000256" key="1">
    <source>
        <dbReference type="ARBA" id="ARBA00005953"/>
    </source>
</evidence>
<feature type="domain" description="Acyl-ACP thioesterase N-terminal hotdog" evidence="3">
    <location>
        <begin position="4"/>
        <end position="130"/>
    </location>
</feature>